<proteinExistence type="inferred from homology"/>
<accession>A0A1I1RN85</accession>
<evidence type="ECO:0000256" key="4">
    <source>
        <dbReference type="ARBA" id="ARBA00022496"/>
    </source>
</evidence>
<dbReference type="GO" id="GO:0006826">
    <property type="term" value="P:iron ion transport"/>
    <property type="evidence" value="ECO:0007669"/>
    <property type="project" value="UniProtKB-KW"/>
</dbReference>
<evidence type="ECO:0000256" key="8">
    <source>
        <dbReference type="ARBA" id="ARBA00023077"/>
    </source>
</evidence>
<evidence type="ECO:0000256" key="3">
    <source>
        <dbReference type="ARBA" id="ARBA00022452"/>
    </source>
</evidence>
<reference evidence="15 16" key="1">
    <citation type="submission" date="2016-10" db="EMBL/GenBank/DDBJ databases">
        <authorList>
            <person name="de Groot N.N."/>
        </authorList>
    </citation>
    <scope>NUCLEOTIDE SEQUENCE [LARGE SCALE GENOMIC DNA]</scope>
    <source>
        <strain evidence="15 16">DSM 6059</strain>
    </source>
</reference>
<comment type="similarity">
    <text evidence="11 12">Belongs to the TonB-dependent receptor family.</text>
</comment>
<evidence type="ECO:0000256" key="5">
    <source>
        <dbReference type="ARBA" id="ARBA00022692"/>
    </source>
</evidence>
<keyword evidence="6" id="KW-0408">Iron</keyword>
<organism evidence="15 16">
    <name type="scientific">Pseudoalteromonas denitrificans DSM 6059</name>
    <dbReference type="NCBI Taxonomy" id="1123010"/>
    <lineage>
        <taxon>Bacteria</taxon>
        <taxon>Pseudomonadati</taxon>
        <taxon>Pseudomonadota</taxon>
        <taxon>Gammaproteobacteria</taxon>
        <taxon>Alteromonadales</taxon>
        <taxon>Pseudoalteromonadaceae</taxon>
        <taxon>Pseudoalteromonas</taxon>
    </lineage>
</organism>
<dbReference type="PROSITE" id="PS52016">
    <property type="entry name" value="TONB_DEPENDENT_REC_3"/>
    <property type="match status" value="1"/>
</dbReference>
<keyword evidence="8 12" id="KW-0798">TonB box</keyword>
<dbReference type="Gene3D" id="2.40.170.20">
    <property type="entry name" value="TonB-dependent receptor, beta-barrel domain"/>
    <property type="match status" value="1"/>
</dbReference>
<keyword evidence="2 11" id="KW-0813">Transport</keyword>
<keyword evidence="5 11" id="KW-0812">Transmembrane</keyword>
<comment type="subcellular location">
    <subcellularLocation>
        <location evidence="1 11">Cell outer membrane</location>
        <topology evidence="1 11">Multi-pass membrane protein</topology>
    </subcellularLocation>
</comment>
<dbReference type="Pfam" id="PF07715">
    <property type="entry name" value="Plug"/>
    <property type="match status" value="1"/>
</dbReference>
<keyword evidence="7" id="KW-0406">Ion transport</keyword>
<keyword evidence="10 11" id="KW-0998">Cell outer membrane</keyword>
<dbReference type="PANTHER" id="PTHR32552">
    <property type="entry name" value="FERRICHROME IRON RECEPTOR-RELATED"/>
    <property type="match status" value="1"/>
</dbReference>
<dbReference type="AlphaFoldDB" id="A0A1I1RN85"/>
<evidence type="ECO:0000259" key="13">
    <source>
        <dbReference type="Pfam" id="PF00593"/>
    </source>
</evidence>
<dbReference type="InterPro" id="IPR012910">
    <property type="entry name" value="Plug_dom"/>
</dbReference>
<feature type="domain" description="TonB-dependent receptor plug" evidence="14">
    <location>
        <begin position="40"/>
        <end position="145"/>
    </location>
</feature>
<dbReference type="EMBL" id="FOLO01000048">
    <property type="protein sequence ID" value="SFD31900.1"/>
    <property type="molecule type" value="Genomic_DNA"/>
</dbReference>
<evidence type="ECO:0000256" key="12">
    <source>
        <dbReference type="RuleBase" id="RU003357"/>
    </source>
</evidence>
<sequence>MFNLGLLSLHAFSQILNENSTDQAKIERIIVTAQKRVQSLKDVPLSVSVMSGEHIDKYAIANLEELSLSVPNLTINESGIGTNLFIRGVGSGVNIGFEQAVGTYIDGVYFGRARSARSTLFDIARVEVLKGPQDTLFGKNAIAGALNITTRQPNFDLEGYLELNTEPKFNGLGFKSAISIPINDELTTRLAMMQHNEDGWIKNDFINQPERQKDDLVIRSTWLWQPSEQLDLAVKAEYGKFETVGRVDLVSQLPQNLAVYEIVKNSFPSFNPSLSLTKFMGSNTPMGLENADNETALLSLNMNWIFLSGTLTSLSAYSNYDFTENADVDYLPIDFLHIASKQKQKQWSQELRFTSNNTGLGFNYIAGVYYQKNELTSIRNVDIDNRIVGNDFSGRRHNTFLQDATNKAVFAQVNYKFNAYWLLNTGLRYSYSKKALFKHLYIANFMSEEVNSDPVANFVFRNSFNMIPHQFSFESDRDGIPFDFNPIRRESHFSPSVNIQYFSNQNLMMYASIAEGFKGGGFDEDNTAGIPDKEEYEDEQVLAFELGVKSLLFDEISLNLSLFRSQYDDIQVSTFDGLSGFNVGNAAKSISQGVELDGRWIINKQWRVKYAFTYLDAYYESYLQGQCTSSKTHCDDLGVQDLSGRSLQFSPKFSGAINFQFEQEINNWLVIANGNLNYSDDFEIPGDLDPELLQKSFIKINARIQLGDLDENWYIALVGKNLTNKLTTSWGNDIPFAPGGYFQHIDAPRSIELMFNWRF</sequence>
<evidence type="ECO:0000259" key="14">
    <source>
        <dbReference type="Pfam" id="PF07715"/>
    </source>
</evidence>
<evidence type="ECO:0000313" key="15">
    <source>
        <dbReference type="EMBL" id="SFD31900.1"/>
    </source>
</evidence>
<evidence type="ECO:0000256" key="6">
    <source>
        <dbReference type="ARBA" id="ARBA00023004"/>
    </source>
</evidence>
<feature type="domain" description="TonB-dependent receptor-like beta-barrel" evidence="13">
    <location>
        <begin position="289"/>
        <end position="722"/>
    </location>
</feature>
<protein>
    <submittedName>
        <fullName evidence="15">Outer membrane receptor proteins, mostly Fe transport</fullName>
    </submittedName>
</protein>
<keyword evidence="3 11" id="KW-1134">Transmembrane beta strand</keyword>
<keyword evidence="16" id="KW-1185">Reference proteome</keyword>
<dbReference type="InterPro" id="IPR036942">
    <property type="entry name" value="Beta-barrel_TonB_sf"/>
</dbReference>
<dbReference type="InterPro" id="IPR000531">
    <property type="entry name" value="Beta-barrel_TonB"/>
</dbReference>
<keyword evidence="4" id="KW-0410">Iron transport</keyword>
<keyword evidence="9 11" id="KW-0472">Membrane</keyword>
<evidence type="ECO:0000256" key="1">
    <source>
        <dbReference type="ARBA" id="ARBA00004571"/>
    </source>
</evidence>
<keyword evidence="15" id="KW-0675">Receptor</keyword>
<evidence type="ECO:0000256" key="9">
    <source>
        <dbReference type="ARBA" id="ARBA00023136"/>
    </source>
</evidence>
<evidence type="ECO:0000256" key="10">
    <source>
        <dbReference type="ARBA" id="ARBA00023237"/>
    </source>
</evidence>
<evidence type="ECO:0000256" key="7">
    <source>
        <dbReference type="ARBA" id="ARBA00023065"/>
    </source>
</evidence>
<dbReference type="Proteomes" id="UP000198862">
    <property type="component" value="Unassembled WGS sequence"/>
</dbReference>
<evidence type="ECO:0000313" key="16">
    <source>
        <dbReference type="Proteomes" id="UP000198862"/>
    </source>
</evidence>
<evidence type="ECO:0000256" key="2">
    <source>
        <dbReference type="ARBA" id="ARBA00022448"/>
    </source>
</evidence>
<evidence type="ECO:0000256" key="11">
    <source>
        <dbReference type="PROSITE-ProRule" id="PRU01360"/>
    </source>
</evidence>
<gene>
    <name evidence="15" type="ORF">SAMN02745724_04189</name>
</gene>
<dbReference type="GO" id="GO:0009279">
    <property type="term" value="C:cell outer membrane"/>
    <property type="evidence" value="ECO:0007669"/>
    <property type="project" value="UniProtKB-SubCell"/>
</dbReference>
<dbReference type="STRING" id="1123010.SAMN02745724_04189"/>
<dbReference type="Pfam" id="PF00593">
    <property type="entry name" value="TonB_dep_Rec_b-barrel"/>
    <property type="match status" value="1"/>
</dbReference>
<dbReference type="SUPFAM" id="SSF56935">
    <property type="entry name" value="Porins"/>
    <property type="match status" value="1"/>
</dbReference>
<dbReference type="PANTHER" id="PTHR32552:SF81">
    <property type="entry name" value="TONB-DEPENDENT OUTER MEMBRANE RECEPTOR"/>
    <property type="match status" value="1"/>
</dbReference>
<name>A0A1I1RN85_9GAMM</name>
<dbReference type="InterPro" id="IPR039426">
    <property type="entry name" value="TonB-dep_rcpt-like"/>
</dbReference>